<evidence type="ECO:0000313" key="2">
    <source>
        <dbReference type="Proteomes" id="UP000663860"/>
    </source>
</evidence>
<evidence type="ECO:0000313" key="1">
    <source>
        <dbReference type="EMBL" id="CAF1352765.1"/>
    </source>
</evidence>
<comment type="caution">
    <text evidence="1">The sequence shown here is derived from an EMBL/GenBank/DDBJ whole genome shotgun (WGS) entry which is preliminary data.</text>
</comment>
<gene>
    <name evidence="1" type="ORF">IZO911_LOCUS36865</name>
</gene>
<dbReference type="Proteomes" id="UP000663860">
    <property type="component" value="Unassembled WGS sequence"/>
</dbReference>
<dbReference type="EMBL" id="CAJNOE010000885">
    <property type="protein sequence ID" value="CAF1352765.1"/>
    <property type="molecule type" value="Genomic_DNA"/>
</dbReference>
<reference evidence="1" key="1">
    <citation type="submission" date="2021-02" db="EMBL/GenBank/DDBJ databases">
        <authorList>
            <person name="Nowell W R."/>
        </authorList>
    </citation>
    <scope>NUCLEOTIDE SEQUENCE</scope>
</reference>
<sequence length="127" mass="15417">MNKFCSKTYFNEVFSSENFVNDIFMNNNQFELSNNQSINKQKLLIIISHNEFIIKQNNNQYEIEVEKILYLSNLNKQITKNHLRYFILKQSRLPTYCNYVIIFHRINLRAEYNRKRAIDSLRFGSDY</sequence>
<organism evidence="1 2">
    <name type="scientific">Adineta steineri</name>
    <dbReference type="NCBI Taxonomy" id="433720"/>
    <lineage>
        <taxon>Eukaryota</taxon>
        <taxon>Metazoa</taxon>
        <taxon>Spiralia</taxon>
        <taxon>Gnathifera</taxon>
        <taxon>Rotifera</taxon>
        <taxon>Eurotatoria</taxon>
        <taxon>Bdelloidea</taxon>
        <taxon>Adinetida</taxon>
        <taxon>Adinetidae</taxon>
        <taxon>Adineta</taxon>
    </lineage>
</organism>
<dbReference type="AlphaFoldDB" id="A0A815HKI2"/>
<protein>
    <submittedName>
        <fullName evidence="1">Uncharacterized protein</fullName>
    </submittedName>
</protein>
<proteinExistence type="predicted"/>
<name>A0A815HKI2_9BILA</name>
<accession>A0A815HKI2</accession>